<gene>
    <name evidence="3" type="ORF">M409DRAFT_63872</name>
</gene>
<sequence>MPRRKFIDKKNATHFQLLHRAQNDPLIHDENAPSMVFAEVEKAQLRRPQDDDYAYSSAGSMYSGASYRSKKTKQRGDLEDEFGMNVRKNEGEAAQHGVFYDDTEYDYMQHMRDLGTGEGAVTWVEAKKPDEGKGKQKQRLEDALRNMDLEDTQSVGASSMTSSVARSLLPEEVLPSEFVQKRSYQDQQDVPDEIAGFQPDMDPRLREVLEALEDEEYVDDEEDIFAELTNEGYEVERDEWERLAEQELFDEEDEGWESDDTIKAPASPKASHLPDPNLPLPDGEDAKPPEDPQAVPSADPTEGAWLDEFKKFKSAAKVDKADKEDGAFAPSTLESSALSSLATGRRKKRKGAKTSTTNYSMTSSSLARTDPLTTLDERFDKLEAAYSLEEFPEEEEDDYLADNGSMASGMTGLSKASKVSKYSNMSGLSGVSGVSSYSKATDSEAPQLMRSDFDGIMDDFLGNYSKTGKLGKRVKRGAPQGGMAQLDEVRKGLGEARVSSRYKTAAKTGS</sequence>
<evidence type="ECO:0000313" key="4">
    <source>
        <dbReference type="Proteomes" id="UP000799537"/>
    </source>
</evidence>
<dbReference type="GO" id="GO:0005634">
    <property type="term" value="C:nucleus"/>
    <property type="evidence" value="ECO:0007669"/>
    <property type="project" value="TreeGrafter"/>
</dbReference>
<reference evidence="3" key="1">
    <citation type="journal article" date="2020" name="Stud. Mycol.">
        <title>101 Dothideomycetes genomes: a test case for predicting lifestyles and emergence of pathogens.</title>
        <authorList>
            <person name="Haridas S."/>
            <person name="Albert R."/>
            <person name="Binder M."/>
            <person name="Bloem J."/>
            <person name="Labutti K."/>
            <person name="Salamov A."/>
            <person name="Andreopoulos B."/>
            <person name="Baker S."/>
            <person name="Barry K."/>
            <person name="Bills G."/>
            <person name="Bluhm B."/>
            <person name="Cannon C."/>
            <person name="Castanera R."/>
            <person name="Culley D."/>
            <person name="Daum C."/>
            <person name="Ezra D."/>
            <person name="Gonzalez J."/>
            <person name="Henrissat B."/>
            <person name="Kuo A."/>
            <person name="Liang C."/>
            <person name="Lipzen A."/>
            <person name="Lutzoni F."/>
            <person name="Magnuson J."/>
            <person name="Mondo S."/>
            <person name="Nolan M."/>
            <person name="Ohm R."/>
            <person name="Pangilinan J."/>
            <person name="Park H.-J."/>
            <person name="Ramirez L."/>
            <person name="Alfaro M."/>
            <person name="Sun H."/>
            <person name="Tritt A."/>
            <person name="Yoshinaga Y."/>
            <person name="Zwiers L.-H."/>
            <person name="Turgeon B."/>
            <person name="Goodwin S."/>
            <person name="Spatafora J."/>
            <person name="Crous P."/>
            <person name="Grigoriev I."/>
        </authorList>
    </citation>
    <scope>NUCLEOTIDE SEQUENCE</scope>
    <source>
        <strain evidence="3">ATCC 36951</strain>
    </source>
</reference>
<dbReference type="Proteomes" id="UP000799537">
    <property type="component" value="Unassembled WGS sequence"/>
</dbReference>
<feature type="compositionally biased region" description="Low complexity" evidence="2">
    <location>
        <begin position="353"/>
        <end position="365"/>
    </location>
</feature>
<feature type="compositionally biased region" description="Basic and acidic residues" evidence="2">
    <location>
        <begin position="307"/>
        <end position="326"/>
    </location>
</feature>
<feature type="region of interest" description="Disordered" evidence="2">
    <location>
        <begin position="181"/>
        <end position="202"/>
    </location>
</feature>
<dbReference type="EMBL" id="ML993584">
    <property type="protein sequence ID" value="KAF2170817.1"/>
    <property type="molecule type" value="Genomic_DNA"/>
</dbReference>
<evidence type="ECO:0008006" key="5">
    <source>
        <dbReference type="Google" id="ProtNLM"/>
    </source>
</evidence>
<dbReference type="InterPro" id="IPR007307">
    <property type="entry name" value="Ltv1"/>
</dbReference>
<feature type="region of interest" description="Disordered" evidence="2">
    <location>
        <begin position="243"/>
        <end position="372"/>
    </location>
</feature>
<name>A0A6A6CU76_ZASCE</name>
<protein>
    <recommendedName>
        <fullName evidence="5">Low temperature viability protein</fullName>
    </recommendedName>
</protein>
<evidence type="ECO:0000256" key="1">
    <source>
        <dbReference type="ARBA" id="ARBA00009078"/>
    </source>
</evidence>
<dbReference type="AlphaFoldDB" id="A0A6A6CU76"/>
<dbReference type="GO" id="GO:0000056">
    <property type="term" value="P:ribosomal small subunit export from nucleus"/>
    <property type="evidence" value="ECO:0007669"/>
    <property type="project" value="TreeGrafter"/>
</dbReference>
<dbReference type="GeneID" id="54569083"/>
<keyword evidence="4" id="KW-1185">Reference proteome</keyword>
<dbReference type="GO" id="GO:0030688">
    <property type="term" value="C:preribosome, small subunit precursor"/>
    <property type="evidence" value="ECO:0007669"/>
    <property type="project" value="TreeGrafter"/>
</dbReference>
<organism evidence="3 4">
    <name type="scientific">Zasmidium cellare ATCC 36951</name>
    <dbReference type="NCBI Taxonomy" id="1080233"/>
    <lineage>
        <taxon>Eukaryota</taxon>
        <taxon>Fungi</taxon>
        <taxon>Dikarya</taxon>
        <taxon>Ascomycota</taxon>
        <taxon>Pezizomycotina</taxon>
        <taxon>Dothideomycetes</taxon>
        <taxon>Dothideomycetidae</taxon>
        <taxon>Mycosphaerellales</taxon>
        <taxon>Mycosphaerellaceae</taxon>
        <taxon>Zasmidium</taxon>
    </lineage>
</organism>
<feature type="compositionally biased region" description="Low complexity" evidence="2">
    <location>
        <begin position="331"/>
        <end position="343"/>
    </location>
</feature>
<dbReference type="GO" id="GO:0005829">
    <property type="term" value="C:cytosol"/>
    <property type="evidence" value="ECO:0007669"/>
    <property type="project" value="TreeGrafter"/>
</dbReference>
<dbReference type="RefSeq" id="XP_033671706.1">
    <property type="nucleotide sequence ID" value="XM_033815811.1"/>
</dbReference>
<dbReference type="PANTHER" id="PTHR21531:SF0">
    <property type="entry name" value="PROTEIN LTV1 HOMOLOG"/>
    <property type="match status" value="1"/>
</dbReference>
<comment type="similarity">
    <text evidence="1">Belongs to the LTV1 family.</text>
</comment>
<dbReference type="GO" id="GO:0042274">
    <property type="term" value="P:ribosomal small subunit biogenesis"/>
    <property type="evidence" value="ECO:0007669"/>
    <property type="project" value="InterPro"/>
</dbReference>
<feature type="compositionally biased region" description="Acidic residues" evidence="2">
    <location>
        <begin position="247"/>
        <end position="259"/>
    </location>
</feature>
<evidence type="ECO:0000313" key="3">
    <source>
        <dbReference type="EMBL" id="KAF2170817.1"/>
    </source>
</evidence>
<proteinExistence type="inferred from homology"/>
<evidence type="ECO:0000256" key="2">
    <source>
        <dbReference type="SAM" id="MobiDB-lite"/>
    </source>
</evidence>
<dbReference type="PANTHER" id="PTHR21531">
    <property type="entry name" value="LOW-TEMPERATURE VIABILITY PROTEIN LTV1-RELATED"/>
    <property type="match status" value="1"/>
</dbReference>
<accession>A0A6A6CU76</accession>
<dbReference type="OrthoDB" id="5852896at2759"/>
<dbReference type="Pfam" id="PF04180">
    <property type="entry name" value="LTV"/>
    <property type="match status" value="1"/>
</dbReference>